<dbReference type="EMBL" id="GECZ01004583">
    <property type="protein sequence ID" value="JAS65186.1"/>
    <property type="molecule type" value="Transcribed_RNA"/>
</dbReference>
<feature type="non-terminal residue" evidence="2">
    <location>
        <position position="120"/>
    </location>
</feature>
<keyword evidence="1" id="KW-1133">Transmembrane helix</keyword>
<feature type="transmembrane region" description="Helical" evidence="1">
    <location>
        <begin position="71"/>
        <end position="92"/>
    </location>
</feature>
<accession>A0A1B6GRX4</accession>
<proteinExistence type="predicted"/>
<keyword evidence="1" id="KW-0812">Transmembrane</keyword>
<sequence length="120" mass="13765">CAWFIAGCSSAGQHLKFLTDLYWLLCLAVHQANTFYSSQLLAAMLSAFSHVTIFLYYFIRNFRPDPVPNETMKAIILVLIVVIYNAHLVVILKSSTELTKTVSTYEINVKSYFYLVKRFV</sequence>
<reference evidence="2" key="1">
    <citation type="submission" date="2015-11" db="EMBL/GenBank/DDBJ databases">
        <title>De novo transcriptome assembly of four potential Pierce s Disease insect vectors from Arizona vineyards.</title>
        <authorList>
            <person name="Tassone E.E."/>
        </authorList>
    </citation>
    <scope>NUCLEOTIDE SEQUENCE</scope>
</reference>
<name>A0A1B6GRX4_9HEMI</name>
<evidence type="ECO:0000313" key="2">
    <source>
        <dbReference type="EMBL" id="JAS65186.1"/>
    </source>
</evidence>
<feature type="transmembrane region" description="Helical" evidence="1">
    <location>
        <begin position="40"/>
        <end position="59"/>
    </location>
</feature>
<evidence type="ECO:0000256" key="1">
    <source>
        <dbReference type="SAM" id="Phobius"/>
    </source>
</evidence>
<keyword evidence="1" id="KW-0472">Membrane</keyword>
<organism evidence="2">
    <name type="scientific">Cuerna arida</name>
    <dbReference type="NCBI Taxonomy" id="1464854"/>
    <lineage>
        <taxon>Eukaryota</taxon>
        <taxon>Metazoa</taxon>
        <taxon>Ecdysozoa</taxon>
        <taxon>Arthropoda</taxon>
        <taxon>Hexapoda</taxon>
        <taxon>Insecta</taxon>
        <taxon>Pterygota</taxon>
        <taxon>Neoptera</taxon>
        <taxon>Paraneoptera</taxon>
        <taxon>Hemiptera</taxon>
        <taxon>Auchenorrhyncha</taxon>
        <taxon>Membracoidea</taxon>
        <taxon>Cicadellidae</taxon>
        <taxon>Cicadellinae</taxon>
        <taxon>Proconiini</taxon>
        <taxon>Cuerna</taxon>
    </lineage>
</organism>
<dbReference type="AlphaFoldDB" id="A0A1B6GRX4"/>
<protein>
    <submittedName>
        <fullName evidence="2">Uncharacterized protein</fullName>
    </submittedName>
</protein>
<feature type="non-terminal residue" evidence="2">
    <location>
        <position position="1"/>
    </location>
</feature>
<gene>
    <name evidence="2" type="ORF">g.3288</name>
</gene>